<organism evidence="2 3">
    <name type="scientific">Salmonella phage vB_Sen_I1</name>
    <dbReference type="NCBI Taxonomy" id="2723910"/>
    <lineage>
        <taxon>Viruses</taxon>
        <taxon>Duplodnaviria</taxon>
        <taxon>Heunggongvirae</taxon>
        <taxon>Uroviricota</taxon>
        <taxon>Caudoviricetes</taxon>
        <taxon>Demerecviridae</taxon>
        <taxon>Markadamsvirinae</taxon>
        <taxon>Tequintavirus</taxon>
        <taxon>Tequintavirus tvI1</taxon>
    </lineage>
</organism>
<keyword evidence="1" id="KW-0812">Transmembrane</keyword>
<proteinExistence type="predicted"/>
<keyword evidence="1" id="KW-0472">Membrane</keyword>
<dbReference type="EMBL" id="MT233524">
    <property type="protein sequence ID" value="QJA17953.1"/>
    <property type="molecule type" value="Genomic_DNA"/>
</dbReference>
<accession>A0A7L5CBS4</accession>
<dbReference type="Proteomes" id="UP000516571">
    <property type="component" value="Segment"/>
</dbReference>
<protein>
    <recommendedName>
        <fullName evidence="4">Transmembrane protein</fullName>
    </recommendedName>
</protein>
<keyword evidence="3" id="KW-1185">Reference proteome</keyword>
<gene>
    <name evidence="2" type="ORF">vBSenI1_208</name>
</gene>
<evidence type="ECO:0000313" key="2">
    <source>
        <dbReference type="EMBL" id="QJA17953.1"/>
    </source>
</evidence>
<keyword evidence="1" id="KW-1133">Transmembrane helix</keyword>
<evidence type="ECO:0008006" key="4">
    <source>
        <dbReference type="Google" id="ProtNLM"/>
    </source>
</evidence>
<name>A0A7L5CBS4_9CAUD</name>
<sequence length="270" mass="31543">MSDVINIISNRLYFIVWSAVLFNLVFQPLLRGKMLGLSSTDLLAFKLLLYFNEGRGVRLGQNKVNICCKVLVFLVMLLNQLLQFQRINQEWSILEFQQVELHFNFIFGSFLIAGSHAILQTLIFSIKLCFLRIKLNRSGMKLLTHVSQQLSFKLHRTLSFNCFRNSHLTRANLNDCFRIAFNQSSFDTITLGHHIQQRLEISLNTSRQIIYFDCSANYNLIFILTFTNSDQELLFSSFTDFSFQRFDSCQSASFRNTSSHYLLPYMKFEI</sequence>
<reference evidence="2 3" key="1">
    <citation type="submission" date="2020-03" db="EMBL/GenBank/DDBJ databases">
        <authorList>
            <person name="Grabski M.Z."/>
        </authorList>
    </citation>
    <scope>NUCLEOTIDE SEQUENCE [LARGE SCALE GENOMIC DNA]</scope>
    <source>
        <strain evidence="3">vB_Sen_I1</strain>
    </source>
</reference>
<feature type="transmembrane region" description="Helical" evidence="1">
    <location>
        <begin position="12"/>
        <end position="29"/>
    </location>
</feature>
<evidence type="ECO:0000313" key="3">
    <source>
        <dbReference type="Proteomes" id="UP000516571"/>
    </source>
</evidence>
<feature type="transmembrane region" description="Helical" evidence="1">
    <location>
        <begin position="102"/>
        <end position="131"/>
    </location>
</feature>
<evidence type="ECO:0000256" key="1">
    <source>
        <dbReference type="SAM" id="Phobius"/>
    </source>
</evidence>